<reference evidence="2" key="1">
    <citation type="submission" date="2023-03" db="EMBL/GenBank/DDBJ databases">
        <title>Massive genome expansion in bonnet fungi (Mycena s.s.) driven by repeated elements and novel gene families across ecological guilds.</title>
        <authorList>
            <consortium name="Lawrence Berkeley National Laboratory"/>
            <person name="Harder C.B."/>
            <person name="Miyauchi S."/>
            <person name="Viragh M."/>
            <person name="Kuo A."/>
            <person name="Thoen E."/>
            <person name="Andreopoulos B."/>
            <person name="Lu D."/>
            <person name="Skrede I."/>
            <person name="Drula E."/>
            <person name="Henrissat B."/>
            <person name="Morin E."/>
            <person name="Kohler A."/>
            <person name="Barry K."/>
            <person name="LaButti K."/>
            <person name="Morin E."/>
            <person name="Salamov A."/>
            <person name="Lipzen A."/>
            <person name="Mereny Z."/>
            <person name="Hegedus B."/>
            <person name="Baldrian P."/>
            <person name="Stursova M."/>
            <person name="Weitz H."/>
            <person name="Taylor A."/>
            <person name="Grigoriev I.V."/>
            <person name="Nagy L.G."/>
            <person name="Martin F."/>
            <person name="Kauserud H."/>
        </authorList>
    </citation>
    <scope>NUCLEOTIDE SEQUENCE</scope>
    <source>
        <strain evidence="2">CBHHK182m</strain>
    </source>
</reference>
<sequence length="354" mass="39446">MRLSKGVSLTPTPTQPSEAPRLAKNARTAKAGAFDGSSKTMQVALYAGRSRSAATKILSSLYTLRMSFPRITLLAISCDRAGKSRVQDVMKPQLAGFKQPASDANMNHERAEGVMCLDEVQGAWKVSVAWPSIPLGRSDPEEADRPKLLAAVKEQFFAVHSIEELDKTMKEDTPLLNYSGSVAQLSSPTVFDLTISNLPIPLGRGTWQDDERRRHRTFKFRSVAELSSPTVFHLRWRTNLSAPLRCNGQYFSTCGQNINLLNYLVRNYVFDLDVREPTALDHSYYRSTAGPQRLFRAPAPLFLHRNQGFILNSQSGSKSIIKWVQYTDDMDVPPFPLTKKWSFRCAGNGSAASI</sequence>
<dbReference type="Proteomes" id="UP001215598">
    <property type="component" value="Unassembled WGS sequence"/>
</dbReference>
<feature type="compositionally biased region" description="Polar residues" evidence="1">
    <location>
        <begin position="7"/>
        <end position="17"/>
    </location>
</feature>
<organism evidence="2 3">
    <name type="scientific">Mycena metata</name>
    <dbReference type="NCBI Taxonomy" id="1033252"/>
    <lineage>
        <taxon>Eukaryota</taxon>
        <taxon>Fungi</taxon>
        <taxon>Dikarya</taxon>
        <taxon>Basidiomycota</taxon>
        <taxon>Agaricomycotina</taxon>
        <taxon>Agaricomycetes</taxon>
        <taxon>Agaricomycetidae</taxon>
        <taxon>Agaricales</taxon>
        <taxon>Marasmiineae</taxon>
        <taxon>Mycenaceae</taxon>
        <taxon>Mycena</taxon>
    </lineage>
</organism>
<evidence type="ECO:0000313" key="3">
    <source>
        <dbReference type="Proteomes" id="UP001215598"/>
    </source>
</evidence>
<gene>
    <name evidence="2" type="ORF">B0H16DRAFT_251457</name>
</gene>
<dbReference type="EMBL" id="JARKIB010000178">
    <property type="protein sequence ID" value="KAJ7727600.1"/>
    <property type="molecule type" value="Genomic_DNA"/>
</dbReference>
<proteinExistence type="predicted"/>
<protein>
    <submittedName>
        <fullName evidence="2">Uncharacterized protein</fullName>
    </submittedName>
</protein>
<keyword evidence="3" id="KW-1185">Reference proteome</keyword>
<name>A0AAD7MQL1_9AGAR</name>
<feature type="region of interest" description="Disordered" evidence="1">
    <location>
        <begin position="1"/>
        <end position="31"/>
    </location>
</feature>
<evidence type="ECO:0000313" key="2">
    <source>
        <dbReference type="EMBL" id="KAJ7727600.1"/>
    </source>
</evidence>
<comment type="caution">
    <text evidence="2">The sequence shown here is derived from an EMBL/GenBank/DDBJ whole genome shotgun (WGS) entry which is preliminary data.</text>
</comment>
<evidence type="ECO:0000256" key="1">
    <source>
        <dbReference type="SAM" id="MobiDB-lite"/>
    </source>
</evidence>
<dbReference type="AlphaFoldDB" id="A0AAD7MQL1"/>
<accession>A0AAD7MQL1</accession>